<proteinExistence type="predicted"/>
<dbReference type="Gene3D" id="1.10.1740.10">
    <property type="match status" value="1"/>
</dbReference>
<accession>J0WZ97</accession>
<comment type="caution">
    <text evidence="2">The sequence shown here is derived from an EMBL/GenBank/DDBJ whole genome shotgun (WGS) entry which is preliminary data.</text>
</comment>
<evidence type="ECO:0000313" key="2">
    <source>
        <dbReference type="EMBL" id="EJF41636.1"/>
    </source>
</evidence>
<protein>
    <submittedName>
        <fullName evidence="2">DXP reductoisomerase C-terminal domain protein</fullName>
    </submittedName>
</protein>
<dbReference type="EMBL" id="AKFS01000228">
    <property type="protein sequence ID" value="EJF41636.1"/>
    <property type="molecule type" value="Genomic_DNA"/>
</dbReference>
<dbReference type="InterPro" id="IPR026877">
    <property type="entry name" value="DXPR_C"/>
</dbReference>
<organism evidence="2 3">
    <name type="scientific">Schaalia georgiae F0490</name>
    <dbReference type="NCBI Taxonomy" id="1125717"/>
    <lineage>
        <taxon>Bacteria</taxon>
        <taxon>Bacillati</taxon>
        <taxon>Actinomycetota</taxon>
        <taxon>Actinomycetes</taxon>
        <taxon>Actinomycetales</taxon>
        <taxon>Actinomycetaceae</taxon>
        <taxon>Schaalia</taxon>
    </lineage>
</organism>
<dbReference type="AlphaFoldDB" id="J0WZ97"/>
<keyword evidence="2" id="KW-0413">Isomerase</keyword>
<sequence length="62" mass="6758">MMNAANEVLVSAFRAGAVGLPGITDVVERVLSEHEGVEDPSLEDVEAVERWARERAHELSVL</sequence>
<keyword evidence="3" id="KW-1185">Reference proteome</keyword>
<dbReference type="Pfam" id="PF13288">
    <property type="entry name" value="DXPR_C"/>
    <property type="match status" value="1"/>
</dbReference>
<dbReference type="InterPro" id="IPR036169">
    <property type="entry name" value="DXPR_C_sf"/>
</dbReference>
<dbReference type="SUPFAM" id="SSF69055">
    <property type="entry name" value="1-deoxy-D-xylulose-5-phosphate reductoisomerase, C-terminal domain"/>
    <property type="match status" value="1"/>
</dbReference>
<reference evidence="2 3" key="1">
    <citation type="submission" date="2012-05" db="EMBL/GenBank/DDBJ databases">
        <authorList>
            <person name="Harkins D.M."/>
            <person name="Madupu R."/>
            <person name="Durkin A.S."/>
            <person name="Torralba M."/>
            <person name="Methe B."/>
            <person name="Sutton G.G."/>
            <person name="Nelson K.E."/>
        </authorList>
    </citation>
    <scope>NUCLEOTIDE SEQUENCE [LARGE SCALE GENOMIC DNA]</scope>
    <source>
        <strain evidence="2 3">F0490</strain>
    </source>
</reference>
<gene>
    <name evidence="2" type="ORF">HMPREF1317_0584</name>
</gene>
<dbReference type="Proteomes" id="UP000004578">
    <property type="component" value="Unassembled WGS sequence"/>
</dbReference>
<evidence type="ECO:0000313" key="3">
    <source>
        <dbReference type="Proteomes" id="UP000004578"/>
    </source>
</evidence>
<feature type="domain" description="DXP reductoisomerase C-terminal" evidence="1">
    <location>
        <begin position="1"/>
        <end position="54"/>
    </location>
</feature>
<name>J0WZ97_9ACTO</name>
<dbReference type="PATRIC" id="fig|1125717.3.peg.1437"/>
<evidence type="ECO:0000259" key="1">
    <source>
        <dbReference type="Pfam" id="PF13288"/>
    </source>
</evidence>
<dbReference type="GO" id="GO:0016853">
    <property type="term" value="F:isomerase activity"/>
    <property type="evidence" value="ECO:0007669"/>
    <property type="project" value="UniProtKB-KW"/>
</dbReference>